<dbReference type="EMBL" id="CP049989">
    <property type="protein sequence ID" value="QIM54292.1"/>
    <property type="molecule type" value="Genomic_DNA"/>
</dbReference>
<feature type="domain" description="UspA" evidence="2">
    <location>
        <begin position="2"/>
        <end position="141"/>
    </location>
</feature>
<dbReference type="Proteomes" id="UP000503162">
    <property type="component" value="Chromosome"/>
</dbReference>
<comment type="similarity">
    <text evidence="1">Belongs to the universal stress protein A family.</text>
</comment>
<dbReference type="KEGG" id="hcz:G9Q37_20100"/>
<dbReference type="Gene3D" id="3.40.50.620">
    <property type="entry name" value="HUPs"/>
    <property type="match status" value="1"/>
</dbReference>
<evidence type="ECO:0000313" key="3">
    <source>
        <dbReference type="EMBL" id="QIM54292.1"/>
    </source>
</evidence>
<dbReference type="InterPro" id="IPR006016">
    <property type="entry name" value="UspA"/>
</dbReference>
<reference evidence="3 4" key="1">
    <citation type="submission" date="2020-03" db="EMBL/GenBank/DDBJ databases">
        <title>Hydrogenophaga sp. nov. isolated from cyanobacterial mat.</title>
        <authorList>
            <person name="Thorat V."/>
            <person name="Kirdat K."/>
            <person name="Tiwarekar B."/>
            <person name="Costa E.D."/>
            <person name="Yadav A."/>
        </authorList>
    </citation>
    <scope>NUCLEOTIDE SEQUENCE [LARGE SCALE GENOMIC DNA]</scope>
    <source>
        <strain evidence="3 4">BA0156</strain>
    </source>
</reference>
<dbReference type="RefSeq" id="WP_166230121.1">
    <property type="nucleotide sequence ID" value="NZ_CP049989.1"/>
</dbReference>
<name>A0A6G8IM56_9BURK</name>
<evidence type="ECO:0000313" key="4">
    <source>
        <dbReference type="Proteomes" id="UP000503162"/>
    </source>
</evidence>
<evidence type="ECO:0000256" key="1">
    <source>
        <dbReference type="ARBA" id="ARBA00008791"/>
    </source>
</evidence>
<protein>
    <submittedName>
        <fullName evidence="3">Universal stress protein</fullName>
    </submittedName>
</protein>
<organism evidence="3 4">
    <name type="scientific">Hydrogenophaga crocea</name>
    <dbReference type="NCBI Taxonomy" id="2716225"/>
    <lineage>
        <taxon>Bacteria</taxon>
        <taxon>Pseudomonadati</taxon>
        <taxon>Pseudomonadota</taxon>
        <taxon>Betaproteobacteria</taxon>
        <taxon>Burkholderiales</taxon>
        <taxon>Comamonadaceae</taxon>
        <taxon>Hydrogenophaga</taxon>
    </lineage>
</organism>
<dbReference type="CDD" id="cd00293">
    <property type="entry name" value="USP-like"/>
    <property type="match status" value="1"/>
</dbReference>
<sequence length="144" mass="14840">MHKVLIPIDGSPEALAAVHHVLQLVGQGLRLRCVLANVQESASLYEVVTAPDPAVLQRVADGAGRDLLKPAQQLLAAAGVAFEQEVVQTGEVAQALLDVAERHGVHAIVMGAGASGLGDRVLGSVSLDLVRAAPVPITVVRARG</sequence>
<dbReference type="Pfam" id="PF00582">
    <property type="entry name" value="Usp"/>
    <property type="match status" value="1"/>
</dbReference>
<accession>A0A6G8IM56</accession>
<gene>
    <name evidence="3" type="ORF">G9Q37_20100</name>
</gene>
<keyword evidence="4" id="KW-1185">Reference proteome</keyword>
<dbReference type="InterPro" id="IPR006015">
    <property type="entry name" value="Universal_stress_UspA"/>
</dbReference>
<dbReference type="SUPFAM" id="SSF52402">
    <property type="entry name" value="Adenine nucleotide alpha hydrolases-like"/>
    <property type="match status" value="1"/>
</dbReference>
<dbReference type="PANTHER" id="PTHR46268">
    <property type="entry name" value="STRESS RESPONSE PROTEIN NHAX"/>
    <property type="match status" value="1"/>
</dbReference>
<dbReference type="PANTHER" id="PTHR46268:SF6">
    <property type="entry name" value="UNIVERSAL STRESS PROTEIN UP12"/>
    <property type="match status" value="1"/>
</dbReference>
<dbReference type="AlphaFoldDB" id="A0A6G8IM56"/>
<dbReference type="InterPro" id="IPR014729">
    <property type="entry name" value="Rossmann-like_a/b/a_fold"/>
</dbReference>
<dbReference type="PRINTS" id="PR01438">
    <property type="entry name" value="UNVRSLSTRESS"/>
</dbReference>
<proteinExistence type="inferred from homology"/>
<evidence type="ECO:0000259" key="2">
    <source>
        <dbReference type="Pfam" id="PF00582"/>
    </source>
</evidence>